<keyword evidence="7" id="KW-0325">Glycoprotein</keyword>
<accession>A0A1J1J290</accession>
<keyword evidence="3 8" id="KW-0812">Transmembrane</keyword>
<dbReference type="EMBL" id="CVRI01000066">
    <property type="protein sequence ID" value="CRL06066.1"/>
    <property type="molecule type" value="Genomic_DNA"/>
</dbReference>
<keyword evidence="5 8" id="KW-0472">Membrane</keyword>
<feature type="transmembrane region" description="Helical" evidence="8">
    <location>
        <begin position="302"/>
        <end position="319"/>
    </location>
</feature>
<reference evidence="9 10" key="1">
    <citation type="submission" date="2015-04" db="EMBL/GenBank/DDBJ databases">
        <authorList>
            <person name="Syromyatnikov M.Y."/>
            <person name="Popov V.N."/>
        </authorList>
    </citation>
    <scope>NUCLEOTIDE SEQUENCE [LARGE SCALE GENOMIC DNA]</scope>
</reference>
<keyword evidence="6" id="KW-0675">Receptor</keyword>
<evidence type="ECO:0000256" key="8">
    <source>
        <dbReference type="SAM" id="Phobius"/>
    </source>
</evidence>
<feature type="transmembrane region" description="Helical" evidence="8">
    <location>
        <begin position="545"/>
        <end position="568"/>
    </location>
</feature>
<evidence type="ECO:0000256" key="2">
    <source>
        <dbReference type="ARBA" id="ARBA00022475"/>
    </source>
</evidence>
<organism evidence="9 10">
    <name type="scientific">Clunio marinus</name>
    <dbReference type="NCBI Taxonomy" id="568069"/>
    <lineage>
        <taxon>Eukaryota</taxon>
        <taxon>Metazoa</taxon>
        <taxon>Ecdysozoa</taxon>
        <taxon>Arthropoda</taxon>
        <taxon>Hexapoda</taxon>
        <taxon>Insecta</taxon>
        <taxon>Pterygota</taxon>
        <taxon>Neoptera</taxon>
        <taxon>Endopterygota</taxon>
        <taxon>Diptera</taxon>
        <taxon>Nematocera</taxon>
        <taxon>Chironomoidea</taxon>
        <taxon>Chironomidae</taxon>
        <taxon>Clunio</taxon>
    </lineage>
</organism>
<evidence type="ECO:0000313" key="9">
    <source>
        <dbReference type="EMBL" id="CRL06066.1"/>
    </source>
</evidence>
<dbReference type="Proteomes" id="UP000183832">
    <property type="component" value="Unassembled WGS sequence"/>
</dbReference>
<feature type="transmembrane region" description="Helical" evidence="8">
    <location>
        <begin position="331"/>
        <end position="352"/>
    </location>
</feature>
<dbReference type="OrthoDB" id="7959891at2759"/>
<proteinExistence type="predicted"/>
<evidence type="ECO:0000313" key="10">
    <source>
        <dbReference type="Proteomes" id="UP000183832"/>
    </source>
</evidence>
<dbReference type="STRING" id="568069.A0A1J1J290"/>
<evidence type="ECO:0000256" key="7">
    <source>
        <dbReference type="ARBA" id="ARBA00023180"/>
    </source>
</evidence>
<evidence type="ECO:0000256" key="5">
    <source>
        <dbReference type="ARBA" id="ARBA00023136"/>
    </source>
</evidence>
<protein>
    <submittedName>
        <fullName evidence="9">CLUMA_CG019406, isoform A</fullName>
    </submittedName>
</protein>
<evidence type="ECO:0000256" key="6">
    <source>
        <dbReference type="ARBA" id="ARBA00023170"/>
    </source>
</evidence>
<keyword evidence="4 8" id="KW-1133">Transmembrane helix</keyword>
<gene>
    <name evidence="9" type="ORF">CLUMA_CG019406</name>
</gene>
<name>A0A1J1J290_9DIPT</name>
<dbReference type="PANTHER" id="PTHR42643:SF24">
    <property type="entry name" value="IONOTROPIC RECEPTOR 60A"/>
    <property type="match status" value="1"/>
</dbReference>
<evidence type="ECO:0000256" key="3">
    <source>
        <dbReference type="ARBA" id="ARBA00022692"/>
    </source>
</evidence>
<sequence length="588" mass="69332">MAQFISSLIKDSNDQDQSAYRNVVLLRIDEGNNSDFFDIVTREIIEENPFNPIINLRNDVKLKCTPYQTASFIFILSDITSWPKLNRILDFSIQNCEWGSTKFIFIPTGWVNLNELNLVSSNMCDFFYKVGAWNSIVLTEYKQVLVILWDSSWEYSRRYRKFYTKDVSKGSDIKSIFPDKLRNLNNYVFNVLYIPHAPRIYLSKKLRILNGIDVNAMEEITKRRGAHFQISHYVSPLVPDVISIFTEFLNNGSIDLSLSTIVHFDSSIHKLINTYDENGYCALIPIPARLTFWSFILKPFDWYSWGFMVMSIAACSIAWKLLKRNINSDSPFYFIFGVVATFVGQSIPFRNIRGSQQLLLQLCILMTFIMGNAFESLIIASMSRARDGVRFKSIEKLLQSNNSYVVDPVFHYLFENSEQAKDVVSRMELINGLVDYQHAYDDSKAVIARCDILELQYYSNNKFDIPEYFYFLPEKFMPFYEKFPLKVLSNFYEMLQKDFNKIFESGLRQHWNYYVKQDLKKKYDEEQDFIENEEYFLKMVDIQGIFSILIFAYLFLILVFMCECIWGKKRVIMTRLLNIARRLRRCFR</sequence>
<dbReference type="InterPro" id="IPR052192">
    <property type="entry name" value="Insect_Ionotropic_Sensory_Rcpt"/>
</dbReference>
<evidence type="ECO:0000256" key="1">
    <source>
        <dbReference type="ARBA" id="ARBA00004651"/>
    </source>
</evidence>
<comment type="subcellular location">
    <subcellularLocation>
        <location evidence="1">Cell membrane</location>
        <topology evidence="1">Multi-pass membrane protein</topology>
    </subcellularLocation>
</comment>
<evidence type="ECO:0000256" key="4">
    <source>
        <dbReference type="ARBA" id="ARBA00022989"/>
    </source>
</evidence>
<dbReference type="GO" id="GO:0005886">
    <property type="term" value="C:plasma membrane"/>
    <property type="evidence" value="ECO:0007669"/>
    <property type="project" value="UniProtKB-SubCell"/>
</dbReference>
<keyword evidence="2" id="KW-1003">Cell membrane</keyword>
<keyword evidence="10" id="KW-1185">Reference proteome</keyword>
<feature type="transmembrane region" description="Helical" evidence="8">
    <location>
        <begin position="358"/>
        <end position="380"/>
    </location>
</feature>
<dbReference type="PANTHER" id="PTHR42643">
    <property type="entry name" value="IONOTROPIC RECEPTOR 20A-RELATED"/>
    <property type="match status" value="1"/>
</dbReference>
<dbReference type="AlphaFoldDB" id="A0A1J1J290"/>